<gene>
    <name evidence="1" type="ORF">ARTSIC4J27_4118</name>
</gene>
<organism evidence="1 2">
    <name type="scientific">Pseudarthrobacter siccitolerans</name>
    <dbReference type="NCBI Taxonomy" id="861266"/>
    <lineage>
        <taxon>Bacteria</taxon>
        <taxon>Bacillati</taxon>
        <taxon>Actinomycetota</taxon>
        <taxon>Actinomycetes</taxon>
        <taxon>Micrococcales</taxon>
        <taxon>Micrococcaceae</taxon>
        <taxon>Pseudarthrobacter</taxon>
    </lineage>
</organism>
<comment type="caution">
    <text evidence="1">The sequence shown here is derived from an EMBL/GenBank/DDBJ whole genome shotgun (WGS) entry which is preliminary data.</text>
</comment>
<evidence type="ECO:0000313" key="2">
    <source>
        <dbReference type="Proteomes" id="UP000035722"/>
    </source>
</evidence>
<evidence type="ECO:0000313" key="1">
    <source>
        <dbReference type="EMBL" id="CCQ48121.1"/>
    </source>
</evidence>
<dbReference type="AlphaFoldDB" id="A0A024H8Q6"/>
<accession>A0A024H8Q6</accession>
<keyword evidence="2" id="KW-1185">Reference proteome</keyword>
<dbReference type="EMBL" id="CAQI01000053">
    <property type="protein sequence ID" value="CCQ48121.1"/>
    <property type="molecule type" value="Genomic_DNA"/>
</dbReference>
<proteinExistence type="predicted"/>
<protein>
    <submittedName>
        <fullName evidence="1">Uncharacterized protein</fullName>
    </submittedName>
</protein>
<reference evidence="2" key="1">
    <citation type="journal article" date="2014" name="Genome Announc.">
        <title>Genome Sequence of Arthrobacter siccitolerans 4J27, a Xeroprotectant-Producing Desiccation-Tolerant Microorganism.</title>
        <authorList>
            <person name="Manzanera M."/>
            <person name="Santa-Cruz-Calvo L."/>
            <person name="Vilchez J.I."/>
            <person name="Garcia-Fontana C."/>
            <person name="Silva-Castro G.A."/>
            <person name="Calvo C."/>
            <person name="Gonzalez-Lopez J."/>
        </authorList>
    </citation>
    <scope>NUCLEOTIDE SEQUENCE [LARGE SCALE GENOMIC DNA]</scope>
    <source>
        <strain evidence="2">4J27</strain>
    </source>
</reference>
<name>A0A024H8Q6_9MICC</name>
<dbReference type="Proteomes" id="UP000035722">
    <property type="component" value="Unassembled WGS sequence"/>
</dbReference>
<sequence>MRSETTEENLISEPPRNFSTRWISVVRWQIAIARAPVRSRGFRIGSG</sequence>